<evidence type="ECO:0000313" key="2">
    <source>
        <dbReference type="EMBL" id="KAA1113948.1"/>
    </source>
</evidence>
<proteinExistence type="predicted"/>
<name>A0A5B0QL60_PUCGR</name>
<comment type="caution">
    <text evidence="2">The sequence shown here is derived from an EMBL/GenBank/DDBJ whole genome shotgun (WGS) entry which is preliminary data.</text>
</comment>
<dbReference type="AlphaFoldDB" id="A0A5B0QL60"/>
<evidence type="ECO:0000313" key="3">
    <source>
        <dbReference type="Proteomes" id="UP000325313"/>
    </source>
</evidence>
<accession>A0A5B0QL60</accession>
<organism evidence="2 3">
    <name type="scientific">Puccinia graminis f. sp. tritici</name>
    <dbReference type="NCBI Taxonomy" id="56615"/>
    <lineage>
        <taxon>Eukaryota</taxon>
        <taxon>Fungi</taxon>
        <taxon>Dikarya</taxon>
        <taxon>Basidiomycota</taxon>
        <taxon>Pucciniomycotina</taxon>
        <taxon>Pucciniomycetes</taxon>
        <taxon>Pucciniales</taxon>
        <taxon>Pucciniaceae</taxon>
        <taxon>Puccinia</taxon>
    </lineage>
</organism>
<gene>
    <name evidence="2" type="ORF">PGTUg99_021588</name>
</gene>
<sequence>MFLLLRLPRHVAGGLRPIQITPVRSWERCYCAAVFEDYRSVAGGYGVRKGKWLARGSADLALADAPPQRTKSTNTNRDKGNTEPTRVGLERNDYSRRRHQSLYGPLLSFPPFRTPSSAPRRRPFLTDNLPPVKRNSPTFHSDFYPP</sequence>
<reference evidence="2 3" key="1">
    <citation type="submission" date="2019-05" db="EMBL/GenBank/DDBJ databases">
        <title>Emergence of the Ug99 lineage of the wheat stem rust pathogen through somatic hybridization.</title>
        <authorList>
            <person name="Li F."/>
            <person name="Upadhyaya N.M."/>
            <person name="Sperschneider J."/>
            <person name="Matny O."/>
            <person name="Nguyen-Phuc H."/>
            <person name="Mago R."/>
            <person name="Raley C."/>
            <person name="Miller M.E."/>
            <person name="Silverstein K.A.T."/>
            <person name="Henningsen E."/>
            <person name="Hirsch C.D."/>
            <person name="Visser B."/>
            <person name="Pretorius Z.A."/>
            <person name="Steffenson B.J."/>
            <person name="Schwessinger B."/>
            <person name="Dodds P.N."/>
            <person name="Figueroa M."/>
        </authorList>
    </citation>
    <scope>NUCLEOTIDE SEQUENCE [LARGE SCALE GENOMIC DNA]</scope>
    <source>
        <strain evidence="2 3">Ug99</strain>
    </source>
</reference>
<dbReference type="EMBL" id="VDEP01000274">
    <property type="protein sequence ID" value="KAA1113948.1"/>
    <property type="molecule type" value="Genomic_DNA"/>
</dbReference>
<protein>
    <submittedName>
        <fullName evidence="2">Uncharacterized protein</fullName>
    </submittedName>
</protein>
<feature type="region of interest" description="Disordered" evidence="1">
    <location>
        <begin position="63"/>
        <end position="146"/>
    </location>
</feature>
<evidence type="ECO:0000256" key="1">
    <source>
        <dbReference type="SAM" id="MobiDB-lite"/>
    </source>
</evidence>
<dbReference type="Proteomes" id="UP000325313">
    <property type="component" value="Unassembled WGS sequence"/>
</dbReference>